<dbReference type="SUPFAM" id="SSF57716">
    <property type="entry name" value="Glucocorticoid receptor-like (DNA-binding domain)"/>
    <property type="match status" value="1"/>
</dbReference>
<name>A0A9D4JRS7_DREPO</name>
<evidence type="ECO:0000256" key="4">
    <source>
        <dbReference type="ARBA" id="ARBA00022833"/>
    </source>
</evidence>
<dbReference type="Pfam" id="PF13613">
    <property type="entry name" value="HTH_Tnp_4"/>
    <property type="match status" value="1"/>
</dbReference>
<evidence type="ECO:0000256" key="6">
    <source>
        <dbReference type="PROSITE-ProRule" id="PRU00309"/>
    </source>
</evidence>
<dbReference type="EMBL" id="JAIWYP010000005">
    <property type="protein sequence ID" value="KAH3817672.1"/>
    <property type="molecule type" value="Genomic_DNA"/>
</dbReference>
<keyword evidence="7" id="KW-0175">Coiled coil</keyword>
<evidence type="ECO:0000256" key="3">
    <source>
        <dbReference type="ARBA" id="ARBA00022771"/>
    </source>
</evidence>
<dbReference type="OrthoDB" id="6060412at2759"/>
<organism evidence="9 10">
    <name type="scientific">Dreissena polymorpha</name>
    <name type="common">Zebra mussel</name>
    <name type="synonym">Mytilus polymorpha</name>
    <dbReference type="NCBI Taxonomy" id="45954"/>
    <lineage>
        <taxon>Eukaryota</taxon>
        <taxon>Metazoa</taxon>
        <taxon>Spiralia</taxon>
        <taxon>Lophotrochozoa</taxon>
        <taxon>Mollusca</taxon>
        <taxon>Bivalvia</taxon>
        <taxon>Autobranchia</taxon>
        <taxon>Heteroconchia</taxon>
        <taxon>Euheterodonta</taxon>
        <taxon>Imparidentia</taxon>
        <taxon>Neoheterodontei</taxon>
        <taxon>Myida</taxon>
        <taxon>Dreissenoidea</taxon>
        <taxon>Dreissenidae</taxon>
        <taxon>Dreissena</taxon>
    </lineage>
</organism>
<comment type="caution">
    <text evidence="9">The sequence shown here is derived from an EMBL/GenBank/DDBJ whole genome shotgun (WGS) entry which is preliminary data.</text>
</comment>
<dbReference type="PANTHER" id="PTHR23080">
    <property type="entry name" value="THAP DOMAIN PROTEIN"/>
    <property type="match status" value="1"/>
</dbReference>
<dbReference type="AlphaFoldDB" id="A0A9D4JRS7"/>
<accession>A0A9D4JRS7</accession>
<keyword evidence="5 6" id="KW-0238">DNA-binding</keyword>
<dbReference type="InterPro" id="IPR027805">
    <property type="entry name" value="Transposase_HTH_dom"/>
</dbReference>
<keyword evidence="10" id="KW-1185">Reference proteome</keyword>
<protein>
    <recommendedName>
        <fullName evidence="8">THAP-type domain-containing protein</fullName>
    </recommendedName>
</protein>
<dbReference type="InterPro" id="IPR027806">
    <property type="entry name" value="HARBI1_dom"/>
</dbReference>
<dbReference type="PROSITE" id="PS50950">
    <property type="entry name" value="ZF_THAP"/>
    <property type="match status" value="1"/>
</dbReference>
<feature type="domain" description="THAP-type" evidence="8">
    <location>
        <begin position="21"/>
        <end position="102"/>
    </location>
</feature>
<keyword evidence="3 6" id="KW-0863">Zinc-finger</keyword>
<sequence>MALTCAVINCSNSAYWLNKWKKQLCTQCGCLHKEKDCKCDPPFRLFCFPTKIKNSERRERWKQLIGRKNGSKLWTPGKDSRVCSNHFVEGQPTVQNPLPTLNLGYDGYESRVKRILFLQEKPVQVGYRVLSIQSEEELFVATPYYPDPEEECLKQSSFMSSFPVVLLMVIQCMLIMGSAMADKIQKLTAENAKLRQELRNLRNKKYVDNVLKTDDDVNFYTGFKSLTVFEKLHNIIAPLVNRRWLGVKAYKSKVRNFKKEQARFGPLRKLSSRAEFLLMLMRLRLGLLGRDLANRFQISECLCGRIFHAWLKASAKVFSTTVFMPDEETLIGSKPRKFQHIQDLNCIIDCTEIFIETPKDVEMQCITWSDYKHHTTLKVLVACAPNSAITYVSPVYTGRISNKALTLDCGFLDRLPPYSMIMADKGFNILEECSSRSISLYVPPGRCGQSQMTSAAVRKNQKHCKFPYSY</sequence>
<keyword evidence="2" id="KW-0479">Metal-binding</keyword>
<evidence type="ECO:0000313" key="9">
    <source>
        <dbReference type="EMBL" id="KAH3817672.1"/>
    </source>
</evidence>
<dbReference type="Proteomes" id="UP000828390">
    <property type="component" value="Unassembled WGS sequence"/>
</dbReference>
<dbReference type="SMART" id="SM00980">
    <property type="entry name" value="THAP"/>
    <property type="match status" value="1"/>
</dbReference>
<evidence type="ECO:0000256" key="7">
    <source>
        <dbReference type="SAM" id="Coils"/>
    </source>
</evidence>
<evidence type="ECO:0000256" key="1">
    <source>
        <dbReference type="ARBA" id="ARBA00001968"/>
    </source>
</evidence>
<evidence type="ECO:0000313" key="10">
    <source>
        <dbReference type="Proteomes" id="UP000828390"/>
    </source>
</evidence>
<dbReference type="Pfam" id="PF13359">
    <property type="entry name" value="DDE_Tnp_4"/>
    <property type="match status" value="1"/>
</dbReference>
<comment type="cofactor">
    <cofactor evidence="1">
        <name>a divalent metal cation</name>
        <dbReference type="ChEBI" id="CHEBI:60240"/>
    </cofactor>
</comment>
<dbReference type="InterPro" id="IPR006612">
    <property type="entry name" value="THAP_Znf"/>
</dbReference>
<evidence type="ECO:0000256" key="5">
    <source>
        <dbReference type="ARBA" id="ARBA00023125"/>
    </source>
</evidence>
<reference evidence="9" key="1">
    <citation type="journal article" date="2019" name="bioRxiv">
        <title>The Genome of the Zebra Mussel, Dreissena polymorpha: A Resource for Invasive Species Research.</title>
        <authorList>
            <person name="McCartney M.A."/>
            <person name="Auch B."/>
            <person name="Kono T."/>
            <person name="Mallez S."/>
            <person name="Zhang Y."/>
            <person name="Obille A."/>
            <person name="Becker A."/>
            <person name="Abrahante J.E."/>
            <person name="Garbe J."/>
            <person name="Badalamenti J.P."/>
            <person name="Herman A."/>
            <person name="Mangelson H."/>
            <person name="Liachko I."/>
            <person name="Sullivan S."/>
            <person name="Sone E.D."/>
            <person name="Koren S."/>
            <person name="Silverstein K.A.T."/>
            <person name="Beckman K.B."/>
            <person name="Gohl D.M."/>
        </authorList>
    </citation>
    <scope>NUCLEOTIDE SEQUENCE</scope>
    <source>
        <strain evidence="9">Duluth1</strain>
        <tissue evidence="9">Whole animal</tissue>
    </source>
</reference>
<reference evidence="9" key="2">
    <citation type="submission" date="2020-11" db="EMBL/GenBank/DDBJ databases">
        <authorList>
            <person name="McCartney M.A."/>
            <person name="Auch B."/>
            <person name="Kono T."/>
            <person name="Mallez S."/>
            <person name="Becker A."/>
            <person name="Gohl D.M."/>
            <person name="Silverstein K.A.T."/>
            <person name="Koren S."/>
            <person name="Bechman K.B."/>
            <person name="Herman A."/>
            <person name="Abrahante J.E."/>
            <person name="Garbe J."/>
        </authorList>
    </citation>
    <scope>NUCLEOTIDE SEQUENCE</scope>
    <source>
        <strain evidence="9">Duluth1</strain>
        <tissue evidence="9">Whole animal</tissue>
    </source>
</reference>
<dbReference type="GO" id="GO:0008270">
    <property type="term" value="F:zinc ion binding"/>
    <property type="evidence" value="ECO:0007669"/>
    <property type="project" value="UniProtKB-KW"/>
</dbReference>
<feature type="coiled-coil region" evidence="7">
    <location>
        <begin position="177"/>
        <end position="204"/>
    </location>
</feature>
<gene>
    <name evidence="9" type="ORF">DPMN_119227</name>
</gene>
<dbReference type="GO" id="GO:0003677">
    <property type="term" value="F:DNA binding"/>
    <property type="evidence" value="ECO:0007669"/>
    <property type="project" value="UniProtKB-UniRule"/>
</dbReference>
<proteinExistence type="predicted"/>
<keyword evidence="4" id="KW-0862">Zinc</keyword>
<dbReference type="PANTHER" id="PTHR23080:SF141">
    <property type="entry name" value="TRANSPOSASE HELIX-TURN-HELIX DOMAIN-CONTAINING PROTEIN"/>
    <property type="match status" value="1"/>
</dbReference>
<evidence type="ECO:0000259" key="8">
    <source>
        <dbReference type="PROSITE" id="PS50950"/>
    </source>
</evidence>
<evidence type="ECO:0000256" key="2">
    <source>
        <dbReference type="ARBA" id="ARBA00022723"/>
    </source>
</evidence>